<evidence type="ECO:0000256" key="1">
    <source>
        <dbReference type="ARBA" id="ARBA00004123"/>
    </source>
</evidence>
<evidence type="ECO:0000256" key="4">
    <source>
        <dbReference type="ARBA" id="ARBA00022679"/>
    </source>
</evidence>
<evidence type="ECO:0000256" key="3">
    <source>
        <dbReference type="ARBA" id="ARBA00022603"/>
    </source>
</evidence>
<dbReference type="EC" id="2.1.1.37" evidence="2"/>
<dbReference type="Pfam" id="PF00145">
    <property type="entry name" value="DNA_methylase"/>
    <property type="match status" value="1"/>
</dbReference>
<dbReference type="InterPro" id="IPR029063">
    <property type="entry name" value="SAM-dependent_MTases_sf"/>
</dbReference>
<keyword evidence="5 8" id="KW-0949">S-adenosyl-L-methionine</keyword>
<gene>
    <name evidence="10" type="ORF">Micbo1qcDRAFT_148776</name>
</gene>
<dbReference type="InterPro" id="IPR043151">
    <property type="entry name" value="BAH_sf"/>
</dbReference>
<proteinExistence type="inferred from homology"/>
<reference evidence="11" key="1">
    <citation type="submission" date="2016-02" db="EMBL/GenBank/DDBJ databases">
        <title>Draft genome sequence of Microdochium bolleyi, a fungal endophyte of beachgrass.</title>
        <authorList>
            <consortium name="DOE Joint Genome Institute"/>
            <person name="David A.S."/>
            <person name="May G."/>
            <person name="Haridas S."/>
            <person name="Lim J."/>
            <person name="Wang M."/>
            <person name="Labutti K."/>
            <person name="Lipzen A."/>
            <person name="Barry K."/>
            <person name="Grigoriev I.V."/>
        </authorList>
    </citation>
    <scope>NUCLEOTIDE SEQUENCE [LARGE SCALE GENOMIC DNA]</scope>
    <source>
        <strain evidence="11">J235TASD1</strain>
    </source>
</reference>
<dbReference type="PRINTS" id="PR00105">
    <property type="entry name" value="C5METTRFRASE"/>
</dbReference>
<evidence type="ECO:0000256" key="6">
    <source>
        <dbReference type="ARBA" id="ARBA00023125"/>
    </source>
</evidence>
<dbReference type="Gene3D" id="3.90.120.10">
    <property type="entry name" value="DNA Methylase, subunit A, domain 2"/>
    <property type="match status" value="1"/>
</dbReference>
<dbReference type="Proteomes" id="UP000070501">
    <property type="component" value="Unassembled WGS sequence"/>
</dbReference>
<evidence type="ECO:0000259" key="9">
    <source>
        <dbReference type="PROSITE" id="PS51038"/>
    </source>
</evidence>
<comment type="similarity">
    <text evidence="8">Belongs to the class I-like SAM-binding methyltransferase superfamily. C5-methyltransferase family.</text>
</comment>
<dbReference type="PROSITE" id="PS00094">
    <property type="entry name" value="C5_MTASE_1"/>
    <property type="match status" value="1"/>
</dbReference>
<keyword evidence="11" id="KW-1185">Reference proteome</keyword>
<dbReference type="GO" id="GO:0003886">
    <property type="term" value="F:DNA (cytosine-5-)-methyltransferase activity"/>
    <property type="evidence" value="ECO:0007669"/>
    <property type="project" value="UniProtKB-EC"/>
</dbReference>
<dbReference type="GO" id="GO:0003682">
    <property type="term" value="F:chromatin binding"/>
    <property type="evidence" value="ECO:0007669"/>
    <property type="project" value="InterPro"/>
</dbReference>
<dbReference type="InterPro" id="IPR001525">
    <property type="entry name" value="C5_MeTfrase"/>
</dbReference>
<dbReference type="GO" id="GO:0005634">
    <property type="term" value="C:nucleus"/>
    <property type="evidence" value="ECO:0007669"/>
    <property type="project" value="UniProtKB-SubCell"/>
</dbReference>
<name>A0A136J0K7_9PEZI</name>
<evidence type="ECO:0000256" key="7">
    <source>
        <dbReference type="ARBA" id="ARBA00023242"/>
    </source>
</evidence>
<dbReference type="InterPro" id="IPR018117">
    <property type="entry name" value="C5_DNA_meth_AS"/>
</dbReference>
<dbReference type="GO" id="GO:0032259">
    <property type="term" value="P:methylation"/>
    <property type="evidence" value="ECO:0007669"/>
    <property type="project" value="UniProtKB-KW"/>
</dbReference>
<evidence type="ECO:0000313" key="11">
    <source>
        <dbReference type="Proteomes" id="UP000070501"/>
    </source>
</evidence>
<protein>
    <recommendedName>
        <fullName evidence="2">DNA (cytosine-5-)-methyltransferase</fullName>
        <ecNumber evidence="2">2.1.1.37</ecNumber>
    </recommendedName>
</protein>
<accession>A0A136J0K7</accession>
<feature type="active site" evidence="8">
    <location>
        <position position="1403"/>
    </location>
</feature>
<evidence type="ECO:0000256" key="5">
    <source>
        <dbReference type="ARBA" id="ARBA00022691"/>
    </source>
</evidence>
<dbReference type="GO" id="GO:0003677">
    <property type="term" value="F:DNA binding"/>
    <property type="evidence" value="ECO:0007669"/>
    <property type="project" value="UniProtKB-KW"/>
</dbReference>
<dbReference type="PANTHER" id="PTHR10629">
    <property type="entry name" value="CYTOSINE-SPECIFIC METHYLTRANSFERASE"/>
    <property type="match status" value="1"/>
</dbReference>
<organism evidence="10 11">
    <name type="scientific">Microdochium bolleyi</name>
    <dbReference type="NCBI Taxonomy" id="196109"/>
    <lineage>
        <taxon>Eukaryota</taxon>
        <taxon>Fungi</taxon>
        <taxon>Dikarya</taxon>
        <taxon>Ascomycota</taxon>
        <taxon>Pezizomycotina</taxon>
        <taxon>Sordariomycetes</taxon>
        <taxon>Xylariomycetidae</taxon>
        <taxon>Xylariales</taxon>
        <taxon>Microdochiaceae</taxon>
        <taxon>Microdochium</taxon>
    </lineage>
</organism>
<keyword evidence="7" id="KW-0539">Nucleus</keyword>
<dbReference type="PROSITE" id="PS51679">
    <property type="entry name" value="SAM_MT_C5"/>
    <property type="match status" value="1"/>
</dbReference>
<dbReference type="InParanoid" id="A0A136J0K7"/>
<evidence type="ECO:0000313" key="10">
    <source>
        <dbReference type="EMBL" id="KXJ90760.1"/>
    </source>
</evidence>
<dbReference type="InterPro" id="IPR057215">
    <property type="entry name" value="DUF7893"/>
</dbReference>
<dbReference type="PROSITE" id="PS51038">
    <property type="entry name" value="BAH"/>
    <property type="match status" value="1"/>
</dbReference>
<evidence type="ECO:0000256" key="8">
    <source>
        <dbReference type="PROSITE-ProRule" id="PRU01016"/>
    </source>
</evidence>
<keyword evidence="6" id="KW-0238">DNA-binding</keyword>
<dbReference type="Gene3D" id="2.30.30.490">
    <property type="match status" value="1"/>
</dbReference>
<comment type="subcellular location">
    <subcellularLocation>
        <location evidence="1">Nucleus</location>
    </subcellularLocation>
</comment>
<feature type="domain" description="BAH" evidence="9">
    <location>
        <begin position="1040"/>
        <end position="1173"/>
    </location>
</feature>
<dbReference type="InterPro" id="IPR001025">
    <property type="entry name" value="BAH_dom"/>
</dbReference>
<sequence>MTGSRTTRSPRTRSSPSRVLALRLRSRTDAQKRRYARIVHGMARQRNERLPLITLQALLRKQLREGEENAQLADAVGSANSTEWKDRVQGLRARGYTERDINFWVWIVSGRDGDNRVERFVCSHEPQPTFLLLLLLRSDEKFREPRSLLKLMDYVQKKLLADTQQRSLPQRRPRHILTVPQLLMFLRRLVVHIQRLWPMSIVTVARFVADCIRALPSDDPQTYEDRCKIFNTALWLFKRPASVQPIRNMEFNWRAQKILLATSDSFKKPLLINKESYRAMRQVMVGLKRSSAEKAVAIRYTKSWPPYRQDFDGRDARRTPQDDQSRSFKAGLLMHEAGYDKDDYDRALDVLGGIAQESPTIQTRSLAPKEWHGSKEQQNRFSYWAMRVRATRNAHEAWSAFRSCPEPNIQVYAEMFFKLKAPMANLDAGHLPGSSRETLPMHDANYSEFELARQAPPTVDQLYNQMIERGIKPEGYCLNKLVSEARSTDEALRYLEDSGMQDYSIQALTAHEEPSHQALRRVPLQLFASYIHLLCNLQPRQERRKQFARQDLFRINTAIRLARTRLTADSTEGVTFRTPWYSICSTLAAENLRLHRRSPTTSYDNEALMMQMEVLQHVTSTIGVDPQLFLHYCQTVQKATLTELRKLQRIGENESEAPPISANEHILPMRTQALGVAHAIFRELTKPIGVADEYIGLHEVPKFLHMLGPAHLHTYMRTLAFLEDFEGMAALLEWMLDHEQIMVEECERVGPRGDALIARTLCAFQAFGKPLLSTERLGMLNERVEASSAWAWPTEEQVESKPASDLDEDEPTFPHSSGRFSILLPASTLVNPKSSFGGFIPPAKEISERQAVELFERHTRQGHDPEYMDIILQDFCIYVDSKVYQDEFRPLQALGTLQGNSLFYFDGVIHIGDQELFLRKIAFSNLPIGGYDDDYETVRNQIWVHSTYNMKRGRPLYYRLGKPAVEYRRFFTPFVWVADLAKHFIGFCESSRSENRRVVLGDLKDQFRVHLLAKHQSSAVIQEWITGNKDTDFRTADFIAHVKPGDVVSTHMDKPDVTTTKWKLEPSIHHEEYHVWMARVQHVHVHPTTSARSFDVLWLYHPRDTSCGRMKYPWRKELFLSDNCTCHSGGTRVKEEEIHAIHEVEWFGNESSTAEFFVRQIYLPSQNRWERLRSTHFDCSADESWMADLLVGDTVLGIKTGSDRCLEPLLLEGFYTDARGKSWSIVRRFSAFDSRTTYQHSSSQRPANELLWTSTTLKIRSSQLHRRCYIRVLDIDEHVPAPYDRNGTGDLFYIRRTAINASGVARIRQGFDPQKSIDAQLRGLDLFCGGGNFGRGLEEGGAVEMQWANDLSQEAIHTYMANSNPSCQPFLGSIDDLLRQVIQGKPDMPRPGDVDFISGGSPCPGFSRLTQDKSTMHQQKNRSLSASFVSAVDCLRPSFGVLENVKQIVEEGAKKDACVLSQLICALVGLGYQTQLMWLDAWSFGAPQSRERVFLCFASPGTRLPRMPEPSHSHPPSVKMQRLGKMSNGEPYGQREDVRTPFSFISSSAATADLPDIQDGKAGYCIGFPDHRLSIGYTPRLRRQLSLVPLRPYGLDISKIAYSHGGEEPILPLSKRYVFPHRAFVDMPSKNKSRGWGRVHPYGLFRTVTTACQPEDAVTGTWSHWAQNRPLTVLEARRAQGFLDHEVLLGGPTEQWKVVGNSVSRHVALALGLAFREAWVGTLLDDAQCGT</sequence>
<keyword evidence="4 8" id="KW-0808">Transferase</keyword>
<dbReference type="EMBL" id="KQ964252">
    <property type="protein sequence ID" value="KXJ90760.1"/>
    <property type="molecule type" value="Genomic_DNA"/>
</dbReference>
<evidence type="ECO:0000256" key="2">
    <source>
        <dbReference type="ARBA" id="ARBA00011975"/>
    </source>
</evidence>
<dbReference type="Gene3D" id="3.40.50.150">
    <property type="entry name" value="Vaccinia Virus protein VP39"/>
    <property type="match status" value="1"/>
</dbReference>
<keyword evidence="3 8" id="KW-0489">Methyltransferase</keyword>
<dbReference type="PANTHER" id="PTHR10629:SF54">
    <property type="entry name" value="DNA METHYLTRANSFERASE DIM-2"/>
    <property type="match status" value="1"/>
</dbReference>
<dbReference type="Pfam" id="PF25423">
    <property type="entry name" value="DUF7893"/>
    <property type="match status" value="1"/>
</dbReference>
<dbReference type="InterPro" id="IPR050390">
    <property type="entry name" value="C5-Methyltransferase"/>
</dbReference>
<dbReference type="GO" id="GO:0044027">
    <property type="term" value="P:negative regulation of gene expression via chromosomal CpG island methylation"/>
    <property type="evidence" value="ECO:0007669"/>
    <property type="project" value="TreeGrafter"/>
</dbReference>
<dbReference type="STRING" id="196109.A0A136J0K7"/>
<dbReference type="SUPFAM" id="SSF53335">
    <property type="entry name" value="S-adenosyl-L-methionine-dependent methyltransferases"/>
    <property type="match status" value="1"/>
</dbReference>
<dbReference type="OrthoDB" id="410701at2759"/>